<evidence type="ECO:0000313" key="3">
    <source>
        <dbReference type="Proteomes" id="UP001295423"/>
    </source>
</evidence>
<dbReference type="Proteomes" id="UP001295423">
    <property type="component" value="Unassembled WGS sequence"/>
</dbReference>
<proteinExistence type="predicted"/>
<sequence length="238" mass="26828">MKRPYIHEPSTYRKSDVILRSSAKRRKRRSSSSRAKKTECPLTALNLQRRKLRYASEVQVCTTIPNRRQISLEERNATWISGKEFRHMQKETANIIERLEKCFKHASFSSLSAVSDLNPPPISTTSSLSIIPEESPVELATIPSFENDSKEGKEINDCVRGLEQHTKLYLGTKLAVQRLMHECVEKIRLLEKKHKHDYGDVLAQLCQVCSATAVANALVLGARDAKEAGHHPAATPTI</sequence>
<evidence type="ECO:0000256" key="1">
    <source>
        <dbReference type="SAM" id="MobiDB-lite"/>
    </source>
</evidence>
<accession>A0AAD2JHF9</accession>
<protein>
    <submittedName>
        <fullName evidence="2">Uncharacterized protein</fullName>
    </submittedName>
</protein>
<keyword evidence="3" id="KW-1185">Reference proteome</keyword>
<dbReference type="AlphaFoldDB" id="A0AAD2JHF9"/>
<feature type="compositionally biased region" description="Basic residues" evidence="1">
    <location>
        <begin position="22"/>
        <end position="35"/>
    </location>
</feature>
<feature type="region of interest" description="Disordered" evidence="1">
    <location>
        <begin position="19"/>
        <end position="38"/>
    </location>
</feature>
<gene>
    <name evidence="2" type="ORF">CYCCA115_LOCUS11971</name>
</gene>
<evidence type="ECO:0000313" key="2">
    <source>
        <dbReference type="EMBL" id="CAJ1949191.1"/>
    </source>
</evidence>
<reference evidence="2" key="1">
    <citation type="submission" date="2023-08" db="EMBL/GenBank/DDBJ databases">
        <authorList>
            <person name="Audoor S."/>
            <person name="Bilcke G."/>
        </authorList>
    </citation>
    <scope>NUCLEOTIDE SEQUENCE</scope>
</reference>
<organism evidence="2 3">
    <name type="scientific">Cylindrotheca closterium</name>
    <dbReference type="NCBI Taxonomy" id="2856"/>
    <lineage>
        <taxon>Eukaryota</taxon>
        <taxon>Sar</taxon>
        <taxon>Stramenopiles</taxon>
        <taxon>Ochrophyta</taxon>
        <taxon>Bacillariophyta</taxon>
        <taxon>Bacillariophyceae</taxon>
        <taxon>Bacillariophycidae</taxon>
        <taxon>Bacillariales</taxon>
        <taxon>Bacillariaceae</taxon>
        <taxon>Cylindrotheca</taxon>
    </lineage>
</organism>
<dbReference type="EMBL" id="CAKOGP040001758">
    <property type="protein sequence ID" value="CAJ1949191.1"/>
    <property type="molecule type" value="Genomic_DNA"/>
</dbReference>
<comment type="caution">
    <text evidence="2">The sequence shown here is derived from an EMBL/GenBank/DDBJ whole genome shotgun (WGS) entry which is preliminary data.</text>
</comment>
<name>A0AAD2JHF9_9STRA</name>